<feature type="compositionally biased region" description="Polar residues" evidence="1">
    <location>
        <begin position="620"/>
        <end position="629"/>
    </location>
</feature>
<organism evidence="2">
    <name type="scientific">Heterosigma akashiwo</name>
    <name type="common">Chromophytic alga</name>
    <name type="synonym">Heterosigma carterae</name>
    <dbReference type="NCBI Taxonomy" id="2829"/>
    <lineage>
        <taxon>Eukaryota</taxon>
        <taxon>Sar</taxon>
        <taxon>Stramenopiles</taxon>
        <taxon>Ochrophyta</taxon>
        <taxon>Raphidophyceae</taxon>
        <taxon>Chattonellales</taxon>
        <taxon>Chattonellaceae</taxon>
        <taxon>Heterosigma</taxon>
    </lineage>
</organism>
<feature type="region of interest" description="Disordered" evidence="1">
    <location>
        <begin position="603"/>
        <end position="641"/>
    </location>
</feature>
<evidence type="ECO:0000313" key="2">
    <source>
        <dbReference type="EMBL" id="CAE0625895.1"/>
    </source>
</evidence>
<feature type="region of interest" description="Disordered" evidence="1">
    <location>
        <begin position="228"/>
        <end position="265"/>
    </location>
</feature>
<gene>
    <name evidence="2" type="ORF">HAKA00212_LOCUS4566</name>
</gene>
<feature type="compositionally biased region" description="Basic and acidic residues" evidence="1">
    <location>
        <begin position="253"/>
        <end position="262"/>
    </location>
</feature>
<feature type="compositionally biased region" description="Basic residues" evidence="1">
    <location>
        <begin position="379"/>
        <end position="388"/>
    </location>
</feature>
<feature type="compositionally biased region" description="Low complexity" evidence="1">
    <location>
        <begin position="233"/>
        <end position="242"/>
    </location>
</feature>
<evidence type="ECO:0000256" key="1">
    <source>
        <dbReference type="SAM" id="MobiDB-lite"/>
    </source>
</evidence>
<proteinExistence type="predicted"/>
<dbReference type="EMBL" id="HBIU01010663">
    <property type="protein sequence ID" value="CAE0625895.1"/>
    <property type="molecule type" value="Transcribed_RNA"/>
</dbReference>
<dbReference type="AlphaFoldDB" id="A0A7S3UX48"/>
<sequence length="641" mass="68357">MPPATTPTPIIHSTSAATKGDNEVHTSYNLNYPSLGGRYVLCQLLLKLCCTPGKEGVLSANISVYKYIYLLKVISSEIKGLSCLDRGGGIQAHLSQLSIFSSSSLKTAKSSLKVPLWVSLENALSNLEGCCSKLMPEGEELLVESKNAPLSADNIWGVDWTRYGWNVLHEHSEWTFSFGLYKDFSSAIQTSERVVKRFNISKRRSSSVIQRPEVSASISKKAAVTKLKKRPKLQALKQQQPKESGGFRKKQKVDKNGADKEHRRQKACNCTNLEHDKRLLLEQVEVLTLLLKKEQVCNQSLLQHNQELEAKLTSFEKAIDKEDNKDSGVSTTMKAGEKKGVATAQVPSSKGTSDQLPASSQSPAVTAGAVTSNVSLGKVKARKRKRKTVAQVPSSNGTSGRIPASIHPPIASGAAKSSNARMAALTTPAATRHSGTPLTTITDSHRARVTVSGWSASALVGALAQGVQADNAHRTLALAERDALAAAANLGGVFQDQAAMLGPIMEAMWQAYSNSLTRQGLMCQAQANRGCAQSLLLSSWLLGNANHRTHLVNDRTGYAQLLQPSASHLQQTMIAERTNNPLLAPQQGPLATSSGTAAAFLPATAPTAAPPGPQGAPFSVAQTPASTSAPAVLPTRKAGDV</sequence>
<name>A0A7S3UX48_HETAK</name>
<feature type="compositionally biased region" description="Polar residues" evidence="1">
    <location>
        <begin position="345"/>
        <end position="375"/>
    </location>
</feature>
<protein>
    <submittedName>
        <fullName evidence="2">Uncharacterized protein</fullName>
    </submittedName>
</protein>
<reference evidence="2" key="1">
    <citation type="submission" date="2021-01" db="EMBL/GenBank/DDBJ databases">
        <authorList>
            <person name="Corre E."/>
            <person name="Pelletier E."/>
            <person name="Niang G."/>
            <person name="Scheremetjew M."/>
            <person name="Finn R."/>
            <person name="Kale V."/>
            <person name="Holt S."/>
            <person name="Cochrane G."/>
            <person name="Meng A."/>
            <person name="Brown T."/>
            <person name="Cohen L."/>
        </authorList>
    </citation>
    <scope>NUCLEOTIDE SEQUENCE</scope>
    <source>
        <strain evidence="2">CCMP3107</strain>
    </source>
</reference>
<feature type="region of interest" description="Disordered" evidence="1">
    <location>
        <begin position="322"/>
        <end position="407"/>
    </location>
</feature>
<accession>A0A7S3UX48</accession>